<evidence type="ECO:0000256" key="4">
    <source>
        <dbReference type="ARBA" id="ARBA00023163"/>
    </source>
</evidence>
<dbReference type="RefSeq" id="WP_153478030.1">
    <property type="nucleotide sequence ID" value="NZ_VWNA01000001.1"/>
</dbReference>
<gene>
    <name evidence="6" type="ORF">F0357_01660</name>
</gene>
<dbReference type="PANTHER" id="PTHR34294:SF1">
    <property type="entry name" value="TRANSCRIPTIONAL REGULATOR LSRR"/>
    <property type="match status" value="1"/>
</dbReference>
<name>A0A6A7XXK7_9HYPH</name>
<keyword evidence="4" id="KW-0804">Transcription</keyword>
<keyword evidence="3" id="KW-0238">DNA-binding</keyword>
<dbReference type="GO" id="GO:0003677">
    <property type="term" value="F:DNA binding"/>
    <property type="evidence" value="ECO:0007669"/>
    <property type="project" value="UniProtKB-KW"/>
</dbReference>
<dbReference type="SUPFAM" id="SSF100950">
    <property type="entry name" value="NagB/RpiA/CoA transferase-like"/>
    <property type="match status" value="1"/>
</dbReference>
<dbReference type="InterPro" id="IPR037171">
    <property type="entry name" value="NagB/RpiA_transferase-like"/>
</dbReference>
<dbReference type="InterPro" id="IPR051054">
    <property type="entry name" value="SorC_transcr_regulators"/>
</dbReference>
<organism evidence="6 7">
    <name type="scientific">Segnochrobactrum spirostomi</name>
    <dbReference type="NCBI Taxonomy" id="2608987"/>
    <lineage>
        <taxon>Bacteria</taxon>
        <taxon>Pseudomonadati</taxon>
        <taxon>Pseudomonadota</taxon>
        <taxon>Alphaproteobacteria</taxon>
        <taxon>Hyphomicrobiales</taxon>
        <taxon>Segnochrobactraceae</taxon>
        <taxon>Segnochrobactrum</taxon>
    </lineage>
</organism>
<comment type="similarity">
    <text evidence="1">Belongs to the SorC transcriptional regulatory family.</text>
</comment>
<comment type="caution">
    <text evidence="6">The sequence shown here is derived from an EMBL/GenBank/DDBJ whole genome shotgun (WGS) entry which is preliminary data.</text>
</comment>
<dbReference type="InterPro" id="IPR036388">
    <property type="entry name" value="WH-like_DNA-bd_sf"/>
</dbReference>
<evidence type="ECO:0000256" key="2">
    <source>
        <dbReference type="ARBA" id="ARBA00023015"/>
    </source>
</evidence>
<keyword evidence="2" id="KW-0805">Transcription regulation</keyword>
<proteinExistence type="inferred from homology"/>
<dbReference type="Gene3D" id="3.40.50.1360">
    <property type="match status" value="1"/>
</dbReference>
<dbReference type="AlphaFoldDB" id="A0A6A7XXK7"/>
<evidence type="ECO:0000256" key="1">
    <source>
        <dbReference type="ARBA" id="ARBA00010466"/>
    </source>
</evidence>
<evidence type="ECO:0000256" key="3">
    <source>
        <dbReference type="ARBA" id="ARBA00023125"/>
    </source>
</evidence>
<dbReference type="Gene3D" id="1.10.10.10">
    <property type="entry name" value="Winged helix-like DNA-binding domain superfamily/Winged helix DNA-binding domain"/>
    <property type="match status" value="1"/>
</dbReference>
<evidence type="ECO:0000259" key="5">
    <source>
        <dbReference type="Pfam" id="PF04198"/>
    </source>
</evidence>
<dbReference type="Proteomes" id="UP000332515">
    <property type="component" value="Unassembled WGS sequence"/>
</dbReference>
<evidence type="ECO:0000313" key="6">
    <source>
        <dbReference type="EMBL" id="MQT11400.1"/>
    </source>
</evidence>
<dbReference type="InterPro" id="IPR007324">
    <property type="entry name" value="Sugar-bd_dom_put"/>
</dbReference>
<dbReference type="EMBL" id="VWNA01000001">
    <property type="protein sequence ID" value="MQT11400.1"/>
    <property type="molecule type" value="Genomic_DNA"/>
</dbReference>
<dbReference type="PANTHER" id="PTHR34294">
    <property type="entry name" value="TRANSCRIPTIONAL REGULATOR-RELATED"/>
    <property type="match status" value="1"/>
</dbReference>
<protein>
    <submittedName>
        <fullName evidence="6">Transcriptional regulator</fullName>
    </submittedName>
</protein>
<evidence type="ECO:0000313" key="7">
    <source>
        <dbReference type="Proteomes" id="UP000332515"/>
    </source>
</evidence>
<dbReference type="Pfam" id="PF04198">
    <property type="entry name" value="Sugar-bind"/>
    <property type="match status" value="1"/>
</dbReference>
<sequence>MADTRSTDHDLAVRAAWLYYVHGKGQEEVARALHVSRFKVTRLLAAARDSGIVKITIEHEMAETLALADWIARRWNLKECILTPYFEDEVAGMSDDVADRLARRSVGIAAANHLTRRLQNAEQVTVGLGSGRTIAALAEAFTGFPKPNACFVSICGSLTHTASTHAFEVVQRFAQACGAEGHFLAAPFLTDSVQDFDVITGQRIVQETLALARTADFHIVSLGELTRDAFLVRQGLLTEPDLESALAAGAACDMAGKFFDAEGRLAECDLNLRSPSLSIGDLERQEVVLLAAGRRKGAALRSILKTGLIDRLILDGELATQILG</sequence>
<accession>A0A6A7XXK7</accession>
<reference evidence="6 7" key="1">
    <citation type="submission" date="2019-09" db="EMBL/GenBank/DDBJ databases">
        <title>Segnochrobactrum spirostomi gen. nov., sp. nov., isolated from the ciliate Spirostomum cf. yagiui and description of a novel family, Segnochrobactraceae fam. nov. within the order Rhizobiales of the class Alphaproteobacteria.</title>
        <authorList>
            <person name="Akter S."/>
            <person name="Shazib S.U.A."/>
            <person name="Shin M.K."/>
        </authorList>
    </citation>
    <scope>NUCLEOTIDE SEQUENCE [LARGE SCALE GENOMIC DNA]</scope>
    <source>
        <strain evidence="6 7">Sp-1</strain>
    </source>
</reference>
<feature type="domain" description="Sugar-binding" evidence="5">
    <location>
        <begin position="60"/>
        <end position="323"/>
    </location>
</feature>
<keyword evidence="7" id="KW-1185">Reference proteome</keyword>
<dbReference type="GO" id="GO:0030246">
    <property type="term" value="F:carbohydrate binding"/>
    <property type="evidence" value="ECO:0007669"/>
    <property type="project" value="InterPro"/>
</dbReference>